<dbReference type="InterPro" id="IPR005174">
    <property type="entry name" value="KIB1-4_b-propeller"/>
</dbReference>
<sequence>MVVRRERRLGGKPEEVDNRQNTRDWAGLPEGLLEMVSKRLPLVDCLSFGNVCKPWRIVATQFFRGRTCGIPWLVKPGQKDNITRSFFSIVKDLVYEIEVPEPVENMFGGSFQDCINCAWFSFWTPEAPGWHGLLLDGCAFDALFYKGCFYLLKEDYNIVIIDIENVLSVISKIAGIRTQLLPVKKPNRAMPTFVKRYLVESGGEILLVCQLFSIGSKFLQTCGFATYKLDLCQMTWVKLESLEDRVLFVGKYYSRSFIAKELGDGMADCIYFKNNAPNVPYIEWDQASEYCRNHDVDDWGVFSFQSYTFSNCGRPNNWAAIWIIAPIWCPGKESRLEEEDGDVEVYVNNELTKRINVDEVGIGVSHVSNTDMASEDRLSDVSVVGETDMFNSISLIEVEVLRPGIQLVDLMKAQLLDGPVESTHASEVGQPSVEVNRVRIPVNPIPSRRPPGKEKDKAKSRKKWQKKGKQLGVTKLGEPSLMLRKGAIFRLAVVAISLSMASESSKARLVMSEAEAILEMGKALGIDCEGKEEEVISKLEDLEAKDLERVRQMDGDAN</sequence>
<feature type="domain" description="KIB1-4 beta-propeller" evidence="3">
    <location>
        <begin position="120"/>
        <end position="302"/>
    </location>
</feature>
<feature type="region of interest" description="Disordered" evidence="1">
    <location>
        <begin position="439"/>
        <end position="469"/>
    </location>
</feature>
<comment type="caution">
    <text evidence="4">The sequence shown here is derived from an EMBL/GenBank/DDBJ whole genome shotgun (WGS) entry which is preliminary data.</text>
</comment>
<dbReference type="STRING" id="542762.A0A4V3WQP4"/>
<dbReference type="PANTHER" id="PTHR33110">
    <property type="entry name" value="F-BOX/KELCH-REPEAT PROTEIN-RELATED"/>
    <property type="match status" value="1"/>
</dbReference>
<dbReference type="CDD" id="cd09917">
    <property type="entry name" value="F-box_SF"/>
    <property type="match status" value="1"/>
</dbReference>
<dbReference type="PANTHER" id="PTHR33110:SF134">
    <property type="entry name" value="OS09G0565350 PROTEIN"/>
    <property type="match status" value="1"/>
</dbReference>
<protein>
    <submittedName>
        <fullName evidence="4">Uncharacterized protein</fullName>
    </submittedName>
</protein>
<dbReference type="Gene3D" id="1.20.1280.50">
    <property type="match status" value="1"/>
</dbReference>
<feature type="compositionally biased region" description="Basic and acidic residues" evidence="1">
    <location>
        <begin position="8"/>
        <end position="21"/>
    </location>
</feature>
<proteinExistence type="predicted"/>
<dbReference type="AlphaFoldDB" id="A0A4V3WQP4"/>
<feature type="region of interest" description="Disordered" evidence="1">
    <location>
        <begin position="1"/>
        <end position="21"/>
    </location>
</feature>
<dbReference type="EMBL" id="SDRB02001592">
    <property type="protein sequence ID" value="THG21087.1"/>
    <property type="molecule type" value="Genomic_DNA"/>
</dbReference>
<organism evidence="4 5">
    <name type="scientific">Camellia sinensis var. sinensis</name>
    <name type="common">China tea</name>
    <dbReference type="NCBI Taxonomy" id="542762"/>
    <lineage>
        <taxon>Eukaryota</taxon>
        <taxon>Viridiplantae</taxon>
        <taxon>Streptophyta</taxon>
        <taxon>Embryophyta</taxon>
        <taxon>Tracheophyta</taxon>
        <taxon>Spermatophyta</taxon>
        <taxon>Magnoliopsida</taxon>
        <taxon>eudicotyledons</taxon>
        <taxon>Gunneridae</taxon>
        <taxon>Pentapetalae</taxon>
        <taxon>asterids</taxon>
        <taxon>Ericales</taxon>
        <taxon>Theaceae</taxon>
        <taxon>Camellia</taxon>
    </lineage>
</organism>
<gene>
    <name evidence="4" type="ORF">TEA_003170</name>
</gene>
<evidence type="ECO:0000313" key="5">
    <source>
        <dbReference type="Proteomes" id="UP000306102"/>
    </source>
</evidence>
<keyword evidence="5" id="KW-1185">Reference proteome</keyword>
<evidence type="ECO:0000313" key="4">
    <source>
        <dbReference type="EMBL" id="THG21087.1"/>
    </source>
</evidence>
<reference evidence="4 5" key="1">
    <citation type="journal article" date="2018" name="Proc. Natl. Acad. Sci. U.S.A.">
        <title>Draft genome sequence of Camellia sinensis var. sinensis provides insights into the evolution of the tea genome and tea quality.</title>
        <authorList>
            <person name="Wei C."/>
            <person name="Yang H."/>
            <person name="Wang S."/>
            <person name="Zhao J."/>
            <person name="Liu C."/>
            <person name="Gao L."/>
            <person name="Xia E."/>
            <person name="Lu Y."/>
            <person name="Tai Y."/>
            <person name="She G."/>
            <person name="Sun J."/>
            <person name="Cao H."/>
            <person name="Tong W."/>
            <person name="Gao Q."/>
            <person name="Li Y."/>
            <person name="Deng W."/>
            <person name="Jiang X."/>
            <person name="Wang W."/>
            <person name="Chen Q."/>
            <person name="Zhang S."/>
            <person name="Li H."/>
            <person name="Wu J."/>
            <person name="Wang P."/>
            <person name="Li P."/>
            <person name="Shi C."/>
            <person name="Zheng F."/>
            <person name="Jian J."/>
            <person name="Huang B."/>
            <person name="Shan D."/>
            <person name="Shi M."/>
            <person name="Fang C."/>
            <person name="Yue Y."/>
            <person name="Li F."/>
            <person name="Li D."/>
            <person name="Wei S."/>
            <person name="Han B."/>
            <person name="Jiang C."/>
            <person name="Yin Y."/>
            <person name="Xia T."/>
            <person name="Zhang Z."/>
            <person name="Bennetzen J.L."/>
            <person name="Zhao S."/>
            <person name="Wan X."/>
        </authorList>
    </citation>
    <scope>NUCLEOTIDE SEQUENCE [LARGE SCALE GENOMIC DNA]</scope>
    <source>
        <strain evidence="5">cv. Shuchazao</strain>
        <tissue evidence="4">Leaf</tissue>
    </source>
</reference>
<evidence type="ECO:0000259" key="2">
    <source>
        <dbReference type="Pfam" id="PF00646"/>
    </source>
</evidence>
<dbReference type="Pfam" id="PF03478">
    <property type="entry name" value="Beta-prop_KIB1-4"/>
    <property type="match status" value="1"/>
</dbReference>
<evidence type="ECO:0000259" key="3">
    <source>
        <dbReference type="Pfam" id="PF03478"/>
    </source>
</evidence>
<dbReference type="Proteomes" id="UP000306102">
    <property type="component" value="Unassembled WGS sequence"/>
</dbReference>
<dbReference type="SUPFAM" id="SSF81383">
    <property type="entry name" value="F-box domain"/>
    <property type="match status" value="1"/>
</dbReference>
<accession>A0A4V3WQP4</accession>
<dbReference type="Pfam" id="PF00646">
    <property type="entry name" value="F-box"/>
    <property type="match status" value="1"/>
</dbReference>
<dbReference type="InterPro" id="IPR036047">
    <property type="entry name" value="F-box-like_dom_sf"/>
</dbReference>
<feature type="domain" description="F-box" evidence="2">
    <location>
        <begin position="26"/>
        <end position="60"/>
    </location>
</feature>
<feature type="compositionally biased region" description="Basic residues" evidence="1">
    <location>
        <begin position="458"/>
        <end position="469"/>
    </location>
</feature>
<name>A0A4V3WQP4_CAMSN</name>
<dbReference type="InterPro" id="IPR001810">
    <property type="entry name" value="F-box_dom"/>
</dbReference>
<evidence type="ECO:0000256" key="1">
    <source>
        <dbReference type="SAM" id="MobiDB-lite"/>
    </source>
</evidence>